<evidence type="ECO:0000256" key="5">
    <source>
        <dbReference type="ARBA" id="ARBA00022692"/>
    </source>
</evidence>
<reference evidence="10 11" key="1">
    <citation type="journal article" date="2013" name="PLoS ONE">
        <title>The first genomic and proteomic characterization of a deep-sea sulfate reducer: insights into the piezophilic lifestyle of Desulfovibrio piezophilus.</title>
        <authorList>
            <person name="Pradel N."/>
            <person name="Ji B."/>
            <person name="Gimenez G."/>
            <person name="Talla E."/>
            <person name="Lenoble P."/>
            <person name="Garel M."/>
            <person name="Tamburini C."/>
            <person name="Fourquet P."/>
            <person name="Lebrun R."/>
            <person name="Bertin P."/>
            <person name="Denis Y."/>
            <person name="Pophillat M."/>
            <person name="Barbe V."/>
            <person name="Ollivier B."/>
            <person name="Dolla A."/>
        </authorList>
    </citation>
    <scope>NUCLEOTIDE SEQUENCE [LARGE SCALE GENOMIC DNA]</scope>
    <source>
        <strain evidence="11">DSM 10523 / SB164P1</strain>
    </source>
</reference>
<keyword evidence="7 8" id="KW-0472">Membrane</keyword>
<comment type="subcellular location">
    <subcellularLocation>
        <location evidence="1">Cell membrane</location>
        <topology evidence="1">Multi-pass membrane protein</topology>
    </subcellularLocation>
</comment>
<dbReference type="eggNOG" id="COG2962">
    <property type="taxonomic scope" value="Bacteria"/>
</dbReference>
<keyword evidence="3" id="KW-0813">Transport</keyword>
<feature type="transmembrane region" description="Helical" evidence="8">
    <location>
        <begin position="154"/>
        <end position="170"/>
    </location>
</feature>
<gene>
    <name evidence="10" type="ordered locus">BN4_10966</name>
</gene>
<dbReference type="PANTHER" id="PTHR32322">
    <property type="entry name" value="INNER MEMBRANE TRANSPORTER"/>
    <property type="match status" value="1"/>
</dbReference>
<dbReference type="GO" id="GO:0005886">
    <property type="term" value="C:plasma membrane"/>
    <property type="evidence" value="ECO:0007669"/>
    <property type="project" value="UniProtKB-SubCell"/>
</dbReference>
<evidence type="ECO:0000256" key="8">
    <source>
        <dbReference type="SAM" id="Phobius"/>
    </source>
</evidence>
<dbReference type="InterPro" id="IPR004626">
    <property type="entry name" value="RarD"/>
</dbReference>
<dbReference type="RefSeq" id="WP_015414254.1">
    <property type="nucleotide sequence ID" value="NC_020409.1"/>
</dbReference>
<feature type="transmembrane region" description="Helical" evidence="8">
    <location>
        <begin position="182"/>
        <end position="202"/>
    </location>
</feature>
<dbReference type="HOGENOM" id="CLU_054508_1_0_7"/>
<evidence type="ECO:0000256" key="7">
    <source>
        <dbReference type="ARBA" id="ARBA00023136"/>
    </source>
</evidence>
<dbReference type="AlphaFoldDB" id="M1WV68"/>
<feature type="transmembrane region" description="Helical" evidence="8">
    <location>
        <begin position="12"/>
        <end position="30"/>
    </location>
</feature>
<dbReference type="PANTHER" id="PTHR32322:SF2">
    <property type="entry name" value="EAMA DOMAIN-CONTAINING PROTEIN"/>
    <property type="match status" value="1"/>
</dbReference>
<name>M1WV68_PSEP2</name>
<accession>M1WV68</accession>
<feature type="transmembrane region" description="Helical" evidence="8">
    <location>
        <begin position="270"/>
        <end position="288"/>
    </location>
</feature>
<dbReference type="PATRIC" id="fig|879567.3.peg.993"/>
<dbReference type="InterPro" id="IPR000620">
    <property type="entry name" value="EamA_dom"/>
</dbReference>
<keyword evidence="6 8" id="KW-1133">Transmembrane helix</keyword>
<evidence type="ECO:0000256" key="6">
    <source>
        <dbReference type="ARBA" id="ARBA00022989"/>
    </source>
</evidence>
<dbReference type="OrthoDB" id="369870at2"/>
<dbReference type="EMBL" id="FO203427">
    <property type="protein sequence ID" value="CCH48203.1"/>
    <property type="molecule type" value="Genomic_DNA"/>
</dbReference>
<dbReference type="NCBIfam" id="TIGR00688">
    <property type="entry name" value="rarD"/>
    <property type="match status" value="1"/>
</dbReference>
<evidence type="ECO:0000256" key="1">
    <source>
        <dbReference type="ARBA" id="ARBA00004651"/>
    </source>
</evidence>
<feature type="domain" description="EamA" evidence="9">
    <location>
        <begin position="11"/>
        <end position="144"/>
    </location>
</feature>
<feature type="transmembrane region" description="Helical" evidence="8">
    <location>
        <begin position="242"/>
        <end position="264"/>
    </location>
</feature>
<comment type="similarity">
    <text evidence="2">Belongs to the EamA transporter family.</text>
</comment>
<feature type="transmembrane region" description="Helical" evidence="8">
    <location>
        <begin position="102"/>
        <end position="124"/>
    </location>
</feature>
<dbReference type="Proteomes" id="UP000011724">
    <property type="component" value="Chromosome"/>
</dbReference>
<dbReference type="STRING" id="1322246.BN4_10966"/>
<dbReference type="SUPFAM" id="SSF103481">
    <property type="entry name" value="Multidrug resistance efflux transporter EmrE"/>
    <property type="match status" value="2"/>
</dbReference>
<keyword evidence="11" id="KW-1185">Reference proteome</keyword>
<dbReference type="InterPro" id="IPR050638">
    <property type="entry name" value="AA-Vitamin_Transporters"/>
</dbReference>
<protein>
    <submittedName>
        <fullName evidence="10">Uncharacterized transporter VC_0195</fullName>
    </submittedName>
</protein>
<feature type="transmembrane region" description="Helical" evidence="8">
    <location>
        <begin position="217"/>
        <end position="235"/>
    </location>
</feature>
<dbReference type="InterPro" id="IPR037185">
    <property type="entry name" value="EmrE-like"/>
</dbReference>
<evidence type="ECO:0000313" key="11">
    <source>
        <dbReference type="Proteomes" id="UP000011724"/>
    </source>
</evidence>
<sequence length="308" mass="34072">MTPRSEKDPIYGFIAALSAFTLWGLLPIYWKQIQTVAPLEILCHRIVWLLLILGAILTFKKRWAETFAPLRSFRNVGILVLSSLCIGSNWLIYVWAVNTNHVLATSLGYYINPLVNVLIGFIIFRERLSPMQCVALGLASLGVINSIANYGEVPWISLALAISFAFYGLLRKIAAVESLPGLFLEAMVLTPAALTYILILQSQGESAFVLNDLSTDFLLVGTGVVTALPLIGFAFGARRLRLMTLGILQYAAPSIAFILGVFLYHEPFGAADMLTFCLIWSGLIVYTGDSLKTMRHHRQTLSKKNQSL</sequence>
<feature type="transmembrane region" description="Helical" evidence="8">
    <location>
        <begin position="36"/>
        <end position="57"/>
    </location>
</feature>
<evidence type="ECO:0000256" key="3">
    <source>
        <dbReference type="ARBA" id="ARBA00022448"/>
    </source>
</evidence>
<proteinExistence type="inferred from homology"/>
<evidence type="ECO:0000259" key="9">
    <source>
        <dbReference type="Pfam" id="PF00892"/>
    </source>
</evidence>
<reference evidence="11" key="2">
    <citation type="journal article" date="2013" name="Stand. Genomic Sci.">
        <title>Complete genome sequence of Desulfocapsa sulfexigens, a marine deltaproteobacterium specialized in disproportionating inorganic sulfur compounds.</title>
        <authorList>
            <person name="Finster K.W."/>
            <person name="Kjeldsen K.U."/>
            <person name="Kube M."/>
            <person name="Reinhardt R."/>
            <person name="Mussmann M."/>
            <person name="Amann R."/>
            <person name="Schreiber L."/>
        </authorList>
    </citation>
    <scope>NUCLEOTIDE SEQUENCE [LARGE SCALE GENOMIC DNA]</scope>
    <source>
        <strain evidence="11">DSM 10523 / SB164P1</strain>
    </source>
</reference>
<organism evidence="10 11">
    <name type="scientific">Pseudodesulfovibrio piezophilus (strain DSM 21447 / JCM 15486 / C1TLV30)</name>
    <name type="common">Desulfovibrio piezophilus</name>
    <dbReference type="NCBI Taxonomy" id="1322246"/>
    <lineage>
        <taxon>Bacteria</taxon>
        <taxon>Pseudomonadati</taxon>
        <taxon>Thermodesulfobacteriota</taxon>
        <taxon>Desulfovibrionia</taxon>
        <taxon>Desulfovibrionales</taxon>
        <taxon>Desulfovibrionaceae</taxon>
    </lineage>
</organism>
<evidence type="ECO:0000313" key="10">
    <source>
        <dbReference type="EMBL" id="CCH48203.1"/>
    </source>
</evidence>
<keyword evidence="4" id="KW-1003">Cell membrane</keyword>
<feature type="transmembrane region" description="Helical" evidence="8">
    <location>
        <begin position="78"/>
        <end position="96"/>
    </location>
</feature>
<dbReference type="KEGG" id="dpi:BN4_10966"/>
<dbReference type="BioCyc" id="DPIE1322246:BN4_RS04910-MONOMER"/>
<evidence type="ECO:0000256" key="2">
    <source>
        <dbReference type="ARBA" id="ARBA00007362"/>
    </source>
</evidence>
<evidence type="ECO:0000256" key="4">
    <source>
        <dbReference type="ARBA" id="ARBA00022475"/>
    </source>
</evidence>
<dbReference type="Pfam" id="PF00892">
    <property type="entry name" value="EamA"/>
    <property type="match status" value="1"/>
</dbReference>
<keyword evidence="5 8" id="KW-0812">Transmembrane</keyword>